<feature type="region of interest" description="Disordered" evidence="1">
    <location>
        <begin position="343"/>
        <end position="416"/>
    </location>
</feature>
<feature type="region of interest" description="Disordered" evidence="1">
    <location>
        <begin position="205"/>
        <end position="236"/>
    </location>
</feature>
<dbReference type="AlphaFoldDB" id="A0AAD6SHC8"/>
<reference evidence="3" key="1">
    <citation type="submission" date="2023-03" db="EMBL/GenBank/DDBJ databases">
        <title>Massive genome expansion in bonnet fungi (Mycena s.s.) driven by repeated elements and novel gene families across ecological guilds.</title>
        <authorList>
            <consortium name="Lawrence Berkeley National Laboratory"/>
            <person name="Harder C.B."/>
            <person name="Miyauchi S."/>
            <person name="Viragh M."/>
            <person name="Kuo A."/>
            <person name="Thoen E."/>
            <person name="Andreopoulos B."/>
            <person name="Lu D."/>
            <person name="Skrede I."/>
            <person name="Drula E."/>
            <person name="Henrissat B."/>
            <person name="Morin E."/>
            <person name="Kohler A."/>
            <person name="Barry K."/>
            <person name="LaButti K."/>
            <person name="Morin E."/>
            <person name="Salamov A."/>
            <person name="Lipzen A."/>
            <person name="Mereny Z."/>
            <person name="Hegedus B."/>
            <person name="Baldrian P."/>
            <person name="Stursova M."/>
            <person name="Weitz H."/>
            <person name="Taylor A."/>
            <person name="Grigoriev I.V."/>
            <person name="Nagy L.G."/>
            <person name="Martin F."/>
            <person name="Kauserud H."/>
        </authorList>
    </citation>
    <scope>NUCLEOTIDE SEQUENCE</scope>
    <source>
        <strain evidence="3">CBHHK200</strain>
    </source>
</reference>
<evidence type="ECO:0000313" key="3">
    <source>
        <dbReference type="EMBL" id="KAJ7026831.1"/>
    </source>
</evidence>
<feature type="compositionally biased region" description="Basic and acidic residues" evidence="1">
    <location>
        <begin position="385"/>
        <end position="394"/>
    </location>
</feature>
<feature type="compositionally biased region" description="Low complexity" evidence="1">
    <location>
        <begin position="135"/>
        <end position="149"/>
    </location>
</feature>
<sequence>MDSSNNLLSALRGLKIHPLTKLEIEGEGIHNDTRPYCNTEHTDSEETRLLRAPLDLVALPTVQLDDIRIDPITPNLGEHQNRAVGPNMLTISDCLGEPTIHSTFFAPKPDSVEGDGCPNTPASVESYGSMPDLISVSNSSDTDVSSNHSQDVDNDPSRDQTQTEALGRVVNELSCKLMQWSRAHLELEAGLKDIQKIMIDLETHCTPPHSSSAENTARPENPQSATENQSIGPTDNMKKLTLTGLTRKKNVKKCVQCHVPRISPQKSMVSAVRRVLDNQETRKTFACSRCTSLEDECEYLNNRTRDKVFTIQIHDAAEFLSARKYMKVQLNSALIIPLDNTASKKREGSPETRPEIETESDWTDESDDENEFGQHEPTTYQLMHSSKEKQEPESSRVLAKPSESASTSDPKFPGKQSSIAILNTNATQPPSETAAAISSNQPEPFTLKWLELLVQGIQSAATNHPDRSDDVATNQASPKHENMPETFSIRSTPMTDTSSSAPETPTADTDPTHESHDAWMEAVLDNIFEPPADLSTDNSWTTNSSMSQRNFSDDWPTERPPATTNIFPATLNSDADFDQTAVEMQEIQGGWNYTPDYFSDHAPAPRFSTPSDTYFPMAGICPQTDFTAASEPFNHNDWTSKNQTILKSLQNDPAKYNGTTEAYDGPDNLHPQYDLLPQRIDDELHTLQANTDHIQVPWEEQLRRIWS</sequence>
<proteinExistence type="predicted"/>
<feature type="compositionally biased region" description="Polar residues" evidence="1">
    <location>
        <begin position="488"/>
        <end position="500"/>
    </location>
</feature>
<name>A0AAD6SHC8_9AGAR</name>
<dbReference type="EMBL" id="JARJCM010000336">
    <property type="protein sequence ID" value="KAJ7018540.1"/>
    <property type="molecule type" value="Genomic_DNA"/>
</dbReference>
<feature type="region of interest" description="Disordered" evidence="1">
    <location>
        <begin position="530"/>
        <end position="557"/>
    </location>
</feature>
<gene>
    <name evidence="3" type="ORF">C8F04DRAFT_1267740</name>
    <name evidence="2" type="ORF">C8F04DRAFT_1277589</name>
</gene>
<evidence type="ECO:0000313" key="2">
    <source>
        <dbReference type="EMBL" id="KAJ7018540.1"/>
    </source>
</evidence>
<comment type="caution">
    <text evidence="3">The sequence shown here is derived from an EMBL/GenBank/DDBJ whole genome shotgun (WGS) entry which is preliminary data.</text>
</comment>
<feature type="compositionally biased region" description="Acidic residues" evidence="1">
    <location>
        <begin position="357"/>
        <end position="371"/>
    </location>
</feature>
<evidence type="ECO:0000256" key="1">
    <source>
        <dbReference type="SAM" id="MobiDB-lite"/>
    </source>
</evidence>
<organism evidence="3 4">
    <name type="scientific">Mycena alexandri</name>
    <dbReference type="NCBI Taxonomy" id="1745969"/>
    <lineage>
        <taxon>Eukaryota</taxon>
        <taxon>Fungi</taxon>
        <taxon>Dikarya</taxon>
        <taxon>Basidiomycota</taxon>
        <taxon>Agaricomycotina</taxon>
        <taxon>Agaricomycetes</taxon>
        <taxon>Agaricomycetidae</taxon>
        <taxon>Agaricales</taxon>
        <taxon>Marasmiineae</taxon>
        <taxon>Mycenaceae</taxon>
        <taxon>Mycena</taxon>
    </lineage>
</organism>
<dbReference type="EMBL" id="JARJCM010000133">
    <property type="protein sequence ID" value="KAJ7026831.1"/>
    <property type="molecule type" value="Genomic_DNA"/>
</dbReference>
<dbReference type="Proteomes" id="UP001218188">
    <property type="component" value="Unassembled WGS sequence"/>
</dbReference>
<feature type="compositionally biased region" description="Basic and acidic residues" evidence="1">
    <location>
        <begin position="343"/>
        <end position="356"/>
    </location>
</feature>
<feature type="region of interest" description="Disordered" evidence="1">
    <location>
        <begin position="461"/>
        <end position="513"/>
    </location>
</feature>
<evidence type="ECO:0000313" key="4">
    <source>
        <dbReference type="Proteomes" id="UP001218188"/>
    </source>
</evidence>
<protein>
    <submittedName>
        <fullName evidence="3">Uncharacterized protein</fullName>
    </submittedName>
</protein>
<feature type="region of interest" description="Disordered" evidence="1">
    <location>
        <begin position="109"/>
        <end position="162"/>
    </location>
</feature>
<keyword evidence="4" id="KW-1185">Reference proteome</keyword>
<feature type="compositionally biased region" description="Polar residues" evidence="1">
    <location>
        <begin position="403"/>
        <end position="416"/>
    </location>
</feature>
<feature type="compositionally biased region" description="Polar residues" evidence="1">
    <location>
        <begin position="535"/>
        <end position="550"/>
    </location>
</feature>
<accession>A0AAD6SHC8</accession>
<feature type="compositionally biased region" description="Polar residues" evidence="1">
    <location>
        <begin position="221"/>
        <end position="233"/>
    </location>
</feature>